<keyword evidence="1" id="KW-0575">Peroxidase</keyword>
<proteinExistence type="predicted"/>
<keyword evidence="2" id="KW-1185">Reference proteome</keyword>
<dbReference type="Pfam" id="PF02566">
    <property type="entry name" value="OsmC"/>
    <property type="match status" value="1"/>
</dbReference>
<sequence>MSTAITKMPAHVLQVRHDGGERYEITVRGHRILVDQPAEAGGEDAAPTPVEIFVASLAGCVAYYAGRFLTSHGITREGLGVQVAYRMAADRPARVAAIDLTVTVPAALPAHRRPALCAVIEHCTVHNSLADPPSVRIDLTA</sequence>
<dbReference type="PANTHER" id="PTHR39624">
    <property type="entry name" value="PROTEIN INVOLVED IN RIMO-MEDIATED BETA-METHYLTHIOLATION OF RIBOSOMAL PROTEIN S12 YCAO"/>
    <property type="match status" value="1"/>
</dbReference>
<evidence type="ECO:0000313" key="1">
    <source>
        <dbReference type="EMBL" id="MFC7245264.1"/>
    </source>
</evidence>
<dbReference type="PANTHER" id="PTHR39624:SF2">
    <property type="entry name" value="OSMC-LIKE PROTEIN"/>
    <property type="match status" value="1"/>
</dbReference>
<dbReference type="InterPro" id="IPR036102">
    <property type="entry name" value="OsmC/Ohrsf"/>
</dbReference>
<protein>
    <submittedName>
        <fullName evidence="1">OsmC family protein</fullName>
        <ecNumber evidence="1">1.11.1.-</ecNumber>
    </submittedName>
</protein>
<dbReference type="SUPFAM" id="SSF82784">
    <property type="entry name" value="OsmC-like"/>
    <property type="match status" value="1"/>
</dbReference>
<dbReference type="GO" id="GO:0004601">
    <property type="term" value="F:peroxidase activity"/>
    <property type="evidence" value="ECO:0007669"/>
    <property type="project" value="UniProtKB-KW"/>
</dbReference>
<organism evidence="1 2">
    <name type="scientific">Catellatospora aurea</name>
    <dbReference type="NCBI Taxonomy" id="1337874"/>
    <lineage>
        <taxon>Bacteria</taxon>
        <taxon>Bacillati</taxon>
        <taxon>Actinomycetota</taxon>
        <taxon>Actinomycetes</taxon>
        <taxon>Micromonosporales</taxon>
        <taxon>Micromonosporaceae</taxon>
        <taxon>Catellatospora</taxon>
    </lineage>
</organism>
<dbReference type="Proteomes" id="UP001596392">
    <property type="component" value="Unassembled WGS sequence"/>
</dbReference>
<evidence type="ECO:0000313" key="2">
    <source>
        <dbReference type="Proteomes" id="UP001596392"/>
    </source>
</evidence>
<dbReference type="EC" id="1.11.1.-" evidence="1"/>
<dbReference type="EMBL" id="JBHTAC010000024">
    <property type="protein sequence ID" value="MFC7245264.1"/>
    <property type="molecule type" value="Genomic_DNA"/>
</dbReference>
<dbReference type="InterPro" id="IPR015946">
    <property type="entry name" value="KH_dom-like_a/b"/>
</dbReference>
<accession>A0ABW2GZA1</accession>
<name>A0ABW2GZA1_9ACTN</name>
<dbReference type="Gene3D" id="3.30.300.20">
    <property type="match status" value="1"/>
</dbReference>
<keyword evidence="1" id="KW-0560">Oxidoreductase</keyword>
<gene>
    <name evidence="1" type="ORF">ACFQO7_22555</name>
</gene>
<dbReference type="RefSeq" id="WP_376808205.1">
    <property type="nucleotide sequence ID" value="NZ_JBHTAC010000024.1"/>
</dbReference>
<comment type="caution">
    <text evidence="1">The sequence shown here is derived from an EMBL/GenBank/DDBJ whole genome shotgun (WGS) entry which is preliminary data.</text>
</comment>
<reference evidence="2" key="1">
    <citation type="journal article" date="2019" name="Int. J. Syst. Evol. Microbiol.">
        <title>The Global Catalogue of Microorganisms (GCM) 10K type strain sequencing project: providing services to taxonomists for standard genome sequencing and annotation.</title>
        <authorList>
            <consortium name="The Broad Institute Genomics Platform"/>
            <consortium name="The Broad Institute Genome Sequencing Center for Infectious Disease"/>
            <person name="Wu L."/>
            <person name="Ma J."/>
        </authorList>
    </citation>
    <scope>NUCLEOTIDE SEQUENCE [LARGE SCALE GENOMIC DNA]</scope>
    <source>
        <strain evidence="2">CGMCC 1.9106</strain>
    </source>
</reference>
<dbReference type="InterPro" id="IPR003718">
    <property type="entry name" value="OsmC/Ohr_fam"/>
</dbReference>